<comment type="caution">
    <text evidence="1">The sequence shown here is derived from an EMBL/GenBank/DDBJ whole genome shotgun (WGS) entry which is preliminary data.</text>
</comment>
<dbReference type="Proteomes" id="UP000053244">
    <property type="component" value="Unassembled WGS sequence"/>
</dbReference>
<name>A0A0X3V166_9ACTN</name>
<proteinExistence type="predicted"/>
<dbReference type="AlphaFoldDB" id="A0A0X3V166"/>
<organism evidence="1 2">
    <name type="scientific">Actinoplanes awajinensis subsp. mycoplanecinus</name>
    <dbReference type="NCBI Taxonomy" id="135947"/>
    <lineage>
        <taxon>Bacteria</taxon>
        <taxon>Bacillati</taxon>
        <taxon>Actinomycetota</taxon>
        <taxon>Actinomycetes</taxon>
        <taxon>Micromonosporales</taxon>
        <taxon>Micromonosporaceae</taxon>
        <taxon>Actinoplanes</taxon>
    </lineage>
</organism>
<gene>
    <name evidence="1" type="ORF">ADL15_10995</name>
</gene>
<evidence type="ECO:0000313" key="1">
    <source>
        <dbReference type="EMBL" id="KUL38515.1"/>
    </source>
</evidence>
<accession>A0A0X3V166</accession>
<keyword evidence="2" id="KW-1185">Reference proteome</keyword>
<protein>
    <submittedName>
        <fullName evidence="1">Uncharacterized protein</fullName>
    </submittedName>
</protein>
<dbReference type="EMBL" id="LLZH01000064">
    <property type="protein sequence ID" value="KUL38515.1"/>
    <property type="molecule type" value="Genomic_DNA"/>
</dbReference>
<sequence>MHDTADQLEITEAMLHRSAEESPDPATRARLHALGDRVTARAKEIGRRADRLVRRAPDTTI</sequence>
<reference evidence="1 2" key="1">
    <citation type="submission" date="2015-10" db="EMBL/GenBank/DDBJ databases">
        <authorList>
            <person name="Gilbert D.G."/>
        </authorList>
    </citation>
    <scope>NUCLEOTIDE SEQUENCE [LARGE SCALE GENOMIC DNA]</scope>
    <source>
        <strain evidence="1 2">NRRL B-16712</strain>
    </source>
</reference>
<evidence type="ECO:0000313" key="2">
    <source>
        <dbReference type="Proteomes" id="UP000053244"/>
    </source>
</evidence>